<evidence type="ECO:0000313" key="1">
    <source>
        <dbReference type="EMBL" id="KAJ3484029.1"/>
    </source>
</evidence>
<comment type="caution">
    <text evidence="1">The sequence shown here is derived from an EMBL/GenBank/DDBJ whole genome shotgun (WGS) entry which is preliminary data.</text>
</comment>
<dbReference type="AlphaFoldDB" id="A0AAD5V7G7"/>
<reference evidence="1" key="1">
    <citation type="submission" date="2022-07" db="EMBL/GenBank/DDBJ databases">
        <title>Genome Sequence of Physisporinus lineatus.</title>
        <authorList>
            <person name="Buettner E."/>
        </authorList>
    </citation>
    <scope>NUCLEOTIDE SEQUENCE</scope>
    <source>
        <strain evidence="1">VT162</strain>
    </source>
</reference>
<name>A0AAD5V7G7_9APHY</name>
<gene>
    <name evidence="1" type="ORF">NLI96_g5901</name>
</gene>
<sequence>MPVPNLRDLDIIPTYVSPMPNYPIHPSLSAQLSRLSQVRFLYIRGLRFTHAMELRRFVVAFSGLRLVVLDYGISIGKDEMGDFRPLPQGKSLGMRSIACWAPIASRWGIPFIFWVSRPPNSLARSPAQSGDKAPTISAELAEFLTRVHEPGAMQLESVRYLHWCWVPSSGSQWSLVARYNTRNGLIDARSFTFRDSRLQTTVANPSPLFPPAFSLHHLVGIDLQSVYGFDSVNPRWKRFSSVVKLLTKRLPTLTNFMKLGVHFVTTKEYPVGDRDSTLAPKAIRKGTKDCVPIALHELKPLREANLQCELEFTIDGLPLDSILDPPDGRNTDKGSE</sequence>
<evidence type="ECO:0000313" key="2">
    <source>
        <dbReference type="Proteomes" id="UP001212997"/>
    </source>
</evidence>
<accession>A0AAD5V7G7</accession>
<dbReference type="EMBL" id="JANAWD010000204">
    <property type="protein sequence ID" value="KAJ3484029.1"/>
    <property type="molecule type" value="Genomic_DNA"/>
</dbReference>
<dbReference type="Proteomes" id="UP001212997">
    <property type="component" value="Unassembled WGS sequence"/>
</dbReference>
<keyword evidence="2" id="KW-1185">Reference proteome</keyword>
<organism evidence="1 2">
    <name type="scientific">Meripilus lineatus</name>
    <dbReference type="NCBI Taxonomy" id="2056292"/>
    <lineage>
        <taxon>Eukaryota</taxon>
        <taxon>Fungi</taxon>
        <taxon>Dikarya</taxon>
        <taxon>Basidiomycota</taxon>
        <taxon>Agaricomycotina</taxon>
        <taxon>Agaricomycetes</taxon>
        <taxon>Polyporales</taxon>
        <taxon>Meripilaceae</taxon>
        <taxon>Meripilus</taxon>
    </lineage>
</organism>
<protein>
    <submittedName>
        <fullName evidence="1">Uncharacterized protein</fullName>
    </submittedName>
</protein>
<proteinExistence type="predicted"/>